<evidence type="ECO:0000313" key="3">
    <source>
        <dbReference type="Proteomes" id="UP000298663"/>
    </source>
</evidence>
<feature type="region of interest" description="Disordered" evidence="1">
    <location>
        <begin position="52"/>
        <end position="79"/>
    </location>
</feature>
<organism evidence="2 3">
    <name type="scientific">Steinernema carpocapsae</name>
    <name type="common">Entomopathogenic nematode</name>
    <dbReference type="NCBI Taxonomy" id="34508"/>
    <lineage>
        <taxon>Eukaryota</taxon>
        <taxon>Metazoa</taxon>
        <taxon>Ecdysozoa</taxon>
        <taxon>Nematoda</taxon>
        <taxon>Chromadorea</taxon>
        <taxon>Rhabditida</taxon>
        <taxon>Tylenchina</taxon>
        <taxon>Panagrolaimomorpha</taxon>
        <taxon>Strongyloidoidea</taxon>
        <taxon>Steinernematidae</taxon>
        <taxon>Steinernema</taxon>
    </lineage>
</organism>
<dbReference type="AlphaFoldDB" id="A0A4U5M8S0"/>
<keyword evidence="3" id="KW-1185">Reference proteome</keyword>
<gene>
    <name evidence="2" type="ORF">L596_025762</name>
</gene>
<reference evidence="2 3" key="1">
    <citation type="journal article" date="2015" name="Genome Biol.">
        <title>Comparative genomics of Steinernema reveals deeply conserved gene regulatory networks.</title>
        <authorList>
            <person name="Dillman A.R."/>
            <person name="Macchietto M."/>
            <person name="Porter C.F."/>
            <person name="Rogers A."/>
            <person name="Williams B."/>
            <person name="Antoshechkin I."/>
            <person name="Lee M.M."/>
            <person name="Goodwin Z."/>
            <person name="Lu X."/>
            <person name="Lewis E.E."/>
            <person name="Goodrich-Blair H."/>
            <person name="Stock S.P."/>
            <person name="Adams B.J."/>
            <person name="Sternberg P.W."/>
            <person name="Mortazavi A."/>
        </authorList>
    </citation>
    <scope>NUCLEOTIDE SEQUENCE [LARGE SCALE GENOMIC DNA]</scope>
    <source>
        <strain evidence="2 3">ALL</strain>
    </source>
</reference>
<accession>A0A4U5M8S0</accession>
<dbReference type="EMBL" id="AZBU02000009">
    <property type="protein sequence ID" value="TKR65348.1"/>
    <property type="molecule type" value="Genomic_DNA"/>
</dbReference>
<sequence length="79" mass="9412">MGEHGVLSSSPKFILSIQIFISSFKAHRKRPTPHFERHFRNERSGRLRAVRPIVDRRSRRTQQQKSKSGERRRTVPRTF</sequence>
<proteinExistence type="predicted"/>
<protein>
    <submittedName>
        <fullName evidence="2">Uncharacterized protein</fullName>
    </submittedName>
</protein>
<reference evidence="2 3" key="2">
    <citation type="journal article" date="2019" name="G3 (Bethesda)">
        <title>Hybrid Assembly of the Genome of the Entomopathogenic Nematode Steinernema carpocapsae Identifies the X-Chromosome.</title>
        <authorList>
            <person name="Serra L."/>
            <person name="Macchietto M."/>
            <person name="Macias-Munoz A."/>
            <person name="McGill C.J."/>
            <person name="Rodriguez I.M."/>
            <person name="Rodriguez B."/>
            <person name="Murad R."/>
            <person name="Mortazavi A."/>
        </authorList>
    </citation>
    <scope>NUCLEOTIDE SEQUENCE [LARGE SCALE GENOMIC DNA]</scope>
    <source>
        <strain evidence="2 3">ALL</strain>
    </source>
</reference>
<name>A0A4U5M8S0_STECR</name>
<evidence type="ECO:0000313" key="2">
    <source>
        <dbReference type="EMBL" id="TKR65348.1"/>
    </source>
</evidence>
<comment type="caution">
    <text evidence="2">The sequence shown here is derived from an EMBL/GenBank/DDBJ whole genome shotgun (WGS) entry which is preliminary data.</text>
</comment>
<dbReference type="Proteomes" id="UP000298663">
    <property type="component" value="Unassembled WGS sequence"/>
</dbReference>
<evidence type="ECO:0000256" key="1">
    <source>
        <dbReference type="SAM" id="MobiDB-lite"/>
    </source>
</evidence>